<dbReference type="OrthoDB" id="3200163at2759"/>
<evidence type="ECO:0000259" key="6">
    <source>
        <dbReference type="Pfam" id="PF00135"/>
    </source>
</evidence>
<dbReference type="Gene3D" id="3.40.50.1820">
    <property type="entry name" value="alpha/beta hydrolase"/>
    <property type="match status" value="1"/>
</dbReference>
<protein>
    <recommendedName>
        <fullName evidence="4">Carboxylic ester hydrolase</fullName>
        <ecNumber evidence="4">3.1.1.-</ecNumber>
    </recommendedName>
</protein>
<dbReference type="InterPro" id="IPR002018">
    <property type="entry name" value="CarbesteraseB"/>
</dbReference>
<evidence type="ECO:0000256" key="1">
    <source>
        <dbReference type="ARBA" id="ARBA00005964"/>
    </source>
</evidence>
<dbReference type="SUPFAM" id="SSF53474">
    <property type="entry name" value="alpha/beta-Hydrolases"/>
    <property type="match status" value="1"/>
</dbReference>
<dbReference type="FunFam" id="3.40.50.1820:FF:000011">
    <property type="entry name" value="Carboxylic ester hydrolase"/>
    <property type="match status" value="1"/>
</dbReference>
<reference evidence="8" key="1">
    <citation type="submission" date="2025-08" db="UniProtKB">
        <authorList>
            <consortium name="RefSeq"/>
        </authorList>
    </citation>
    <scope>IDENTIFICATION</scope>
</reference>
<dbReference type="CDD" id="cd00312">
    <property type="entry name" value="Esterase_lipase"/>
    <property type="match status" value="1"/>
</dbReference>
<dbReference type="Proteomes" id="UP000694850">
    <property type="component" value="Unplaced"/>
</dbReference>
<dbReference type="Pfam" id="PF00135">
    <property type="entry name" value="COesterase"/>
    <property type="match status" value="1"/>
</dbReference>
<comment type="similarity">
    <text evidence="1 4">Belongs to the type-B carboxylesterase/lipase family.</text>
</comment>
<dbReference type="InterPro" id="IPR029058">
    <property type="entry name" value="AB_hydrolase_fold"/>
</dbReference>
<evidence type="ECO:0000313" key="7">
    <source>
        <dbReference type="Proteomes" id="UP000694850"/>
    </source>
</evidence>
<dbReference type="InterPro" id="IPR019819">
    <property type="entry name" value="Carboxylesterase_B_CS"/>
</dbReference>
<dbReference type="EC" id="3.1.1.-" evidence="4"/>
<dbReference type="PANTHER" id="PTHR11559">
    <property type="entry name" value="CARBOXYLESTERASE"/>
    <property type="match status" value="1"/>
</dbReference>
<keyword evidence="3" id="KW-1015">Disulfide bond</keyword>
<evidence type="ECO:0000256" key="4">
    <source>
        <dbReference type="RuleBase" id="RU361235"/>
    </source>
</evidence>
<evidence type="ECO:0000256" key="3">
    <source>
        <dbReference type="ARBA" id="ARBA00023157"/>
    </source>
</evidence>
<evidence type="ECO:0000313" key="8">
    <source>
        <dbReference type="RefSeq" id="XP_007938576.1"/>
    </source>
</evidence>
<evidence type="ECO:0000256" key="5">
    <source>
        <dbReference type="SAM" id="MobiDB-lite"/>
    </source>
</evidence>
<dbReference type="PROSITE" id="PS00941">
    <property type="entry name" value="CARBOXYLESTERASE_B_2"/>
    <property type="match status" value="1"/>
</dbReference>
<name>A0A8B6ZX60_ORYAF</name>
<keyword evidence="7" id="KW-1185">Reference proteome</keyword>
<proteinExistence type="inferred from homology"/>
<feature type="domain" description="Carboxylesterase type B" evidence="6">
    <location>
        <begin position="101"/>
        <end position="608"/>
    </location>
</feature>
<dbReference type="GeneID" id="103196617"/>
<keyword evidence="2 4" id="KW-0378">Hydrolase</keyword>
<dbReference type="InterPro" id="IPR050309">
    <property type="entry name" value="Type-B_Carboxylest/Lipase"/>
</dbReference>
<sequence length="629" mass="69926">MRACKEGTHKGLDRLSVAFLPAPPFPRARPRAPRLLPAQSKLRNGRAHGSGPRQPRVEIIWPAGSGKKNSPATMWPSAWLSTVLCGLLLLFVPARGQDSASPIRTTHTGQVQGSLIHVKGAEVGVHTFLGIPFAKPPLGPLRFAPPQPPEPWSGVRDGTSYPAMCLQDLTAMDAMFKNVLNMTLPFTHMSEDCLYLNVYTPAHTHEGTNLPVMVWIHGGGLTMGMASMYDGSTLVAFNNVVVVTIQYRLGILGFFSTGDKHATGNWGYLDQVAALHWVQQNIAQFGGNPGRVTIFGESAGGLSVSSHVVSPMSQGLFHGAIMESGVAMLPGFIASSSDVVSTMLANLSACGQVDSETLVSCLRGKNEEEILGISKAFKLFPSVVDGVFFPRHPRELLASDDFQPVPSIIGVNNDEYGWVIPMVLGTSETQTEMDRETIQAALQKMSAQMKLPSEYGDLLMEEYMWNITDPQTLRAQYQEMMGDYIFVIPALQVANFHRSHAPVYFYEFQHRPRFLKDIKPPYVKADHGDEIVFIFGIFTWNNHIKFTEEEELLSRKMMKYWTNFARNGNPNGEGLPHWPIFDQEEQYLQLNMQPTVGQALKADRLQFWAKTLPQKIQELMEAKEKHMEL</sequence>
<dbReference type="RefSeq" id="XP_007938576.1">
    <property type="nucleotide sequence ID" value="XM_007940385.1"/>
</dbReference>
<dbReference type="PROSITE" id="PS00122">
    <property type="entry name" value="CARBOXYLESTERASE_B_1"/>
    <property type="match status" value="1"/>
</dbReference>
<dbReference type="AlphaFoldDB" id="A0A8B6ZX60"/>
<dbReference type="GO" id="GO:0016787">
    <property type="term" value="F:hydrolase activity"/>
    <property type="evidence" value="ECO:0007669"/>
    <property type="project" value="UniProtKB-KW"/>
</dbReference>
<dbReference type="InterPro" id="IPR019826">
    <property type="entry name" value="Carboxylesterase_B_AS"/>
</dbReference>
<organism evidence="7 8">
    <name type="scientific">Orycteropus afer afer</name>
    <dbReference type="NCBI Taxonomy" id="1230840"/>
    <lineage>
        <taxon>Eukaryota</taxon>
        <taxon>Metazoa</taxon>
        <taxon>Chordata</taxon>
        <taxon>Craniata</taxon>
        <taxon>Vertebrata</taxon>
        <taxon>Euteleostomi</taxon>
        <taxon>Mammalia</taxon>
        <taxon>Eutheria</taxon>
        <taxon>Afrotheria</taxon>
        <taxon>Tubulidentata</taxon>
        <taxon>Orycteropodidae</taxon>
        <taxon>Orycteropus</taxon>
    </lineage>
</organism>
<gene>
    <name evidence="8" type="primary">LOC103196617</name>
</gene>
<evidence type="ECO:0000256" key="2">
    <source>
        <dbReference type="ARBA" id="ARBA00022801"/>
    </source>
</evidence>
<accession>A0A8B6ZX60</accession>
<feature type="region of interest" description="Disordered" evidence="5">
    <location>
        <begin position="23"/>
        <end position="57"/>
    </location>
</feature>